<name>A0A7X0HMC5_9BACI</name>
<dbReference type="AlphaFoldDB" id="A0A7X0HMC5"/>
<accession>A0A7X0HMC5</accession>
<evidence type="ECO:0000256" key="1">
    <source>
        <dbReference type="SAM" id="Phobius"/>
    </source>
</evidence>
<keyword evidence="3" id="KW-1185">Reference proteome</keyword>
<keyword evidence="1" id="KW-0472">Membrane</keyword>
<reference evidence="2 3" key="1">
    <citation type="submission" date="2020-08" db="EMBL/GenBank/DDBJ databases">
        <title>Genomic Encyclopedia of Type Strains, Phase IV (KMG-IV): sequencing the most valuable type-strain genomes for metagenomic binning, comparative biology and taxonomic classification.</title>
        <authorList>
            <person name="Goeker M."/>
        </authorList>
    </citation>
    <scope>NUCLEOTIDE SEQUENCE [LARGE SCALE GENOMIC DNA]</scope>
    <source>
        <strain evidence="2 3">DSM 5391</strain>
    </source>
</reference>
<dbReference type="Proteomes" id="UP000531594">
    <property type="component" value="Unassembled WGS sequence"/>
</dbReference>
<comment type="caution">
    <text evidence="2">The sequence shown here is derived from an EMBL/GenBank/DDBJ whole genome shotgun (WGS) entry which is preliminary data.</text>
</comment>
<protein>
    <submittedName>
        <fullName evidence="2">Uncharacterized protein</fullName>
    </submittedName>
</protein>
<evidence type="ECO:0000313" key="3">
    <source>
        <dbReference type="Proteomes" id="UP000531594"/>
    </source>
</evidence>
<evidence type="ECO:0000313" key="2">
    <source>
        <dbReference type="EMBL" id="MBB6443452.1"/>
    </source>
</evidence>
<sequence length="37" mass="4017">MFLKGSAPIMESLTVTLAIASIMVLGYYIVGTLLQRD</sequence>
<dbReference type="EMBL" id="JACHGK010000001">
    <property type="protein sequence ID" value="MBB6443452.1"/>
    <property type="molecule type" value="Genomic_DNA"/>
</dbReference>
<keyword evidence="1" id="KW-1133">Transmembrane helix</keyword>
<organism evidence="2 3">
    <name type="scientific">Bacillus benzoevorans</name>
    <dbReference type="NCBI Taxonomy" id="1456"/>
    <lineage>
        <taxon>Bacteria</taxon>
        <taxon>Bacillati</taxon>
        <taxon>Bacillota</taxon>
        <taxon>Bacilli</taxon>
        <taxon>Bacillales</taxon>
        <taxon>Bacillaceae</taxon>
        <taxon>Bacillus</taxon>
    </lineage>
</organism>
<feature type="transmembrane region" description="Helical" evidence="1">
    <location>
        <begin position="12"/>
        <end position="30"/>
    </location>
</feature>
<gene>
    <name evidence="2" type="ORF">HNR53_000040</name>
</gene>
<keyword evidence="1" id="KW-0812">Transmembrane</keyword>
<proteinExistence type="predicted"/>